<dbReference type="Proteomes" id="UP000618952">
    <property type="component" value="Unassembled WGS sequence"/>
</dbReference>
<dbReference type="RefSeq" id="WP_187581455.1">
    <property type="nucleotide sequence ID" value="NZ_JACLHY010000001.1"/>
</dbReference>
<comment type="caution">
    <text evidence="1">The sequence shown here is derived from an EMBL/GenBank/DDBJ whole genome shotgun (WGS) entry which is preliminary data.</text>
</comment>
<gene>
    <name evidence="1" type="ORF">H4O18_02155</name>
</gene>
<keyword evidence="2" id="KW-1185">Reference proteome</keyword>
<sequence>MKKHSFHIPVMGIGFTIDTPLKVSHLGIDSVISLVDDILIEKLRKMYCDKLELPYQEISDKLEDFRAKRITSYLNLINDAAHKKFEDLKNSAHETGKEIKEYLGLLPNAFHLRLEFEKLTSGDYSASEIKKWLKENLSMGSIDVNIMTKVDKENFIKKVKLPTEFNDAHAALRGYANSELNSSVILSAGMNPRLYSYLENFDDFFPDENGNIKKKIVLKVSDYRSAFIQGKFLAKKGIWVSEYRIESGLNCGGHAFATDGYLMGPIMAEFRDNKQAYIEEIHGILLPALVYKDRTVPKQNLSLKITAQGGVGTVDEHEFLLDHYKVDSVGWGTPFLLVPEATTVDKATLEKLVAAKEEDLYLSDISPLGVPFHNLRGNTKDMEKLKNIDKDRPGSSCPKRYVALNKDYSDKGLCTASRQYQHLKIKELDVQDLTEKEYAGRLNKITEKSCTCVGLGTSALLAYDLDTKTEGPGVSICPGPNMAYYSKIMTLKDMVDHIYGRGNVISRTDRPHMFIKELGIYLDYLKNKIEESKDSMNKKQEKYLLTFTHNLNEGITYYQELFGSLKGQFENVKDSVLTELTQGLKTLEGFKMEIETLSLSEV</sequence>
<evidence type="ECO:0000313" key="1">
    <source>
        <dbReference type="EMBL" id="MBC8766786.1"/>
    </source>
</evidence>
<proteinExistence type="predicted"/>
<dbReference type="EMBL" id="JACLHY010000001">
    <property type="protein sequence ID" value="MBC8766786.1"/>
    <property type="molecule type" value="Genomic_DNA"/>
</dbReference>
<evidence type="ECO:0000313" key="2">
    <source>
        <dbReference type="Proteomes" id="UP000618952"/>
    </source>
</evidence>
<reference evidence="1 2" key="1">
    <citation type="submission" date="2020-08" db="EMBL/GenBank/DDBJ databases">
        <title>Arenibacter gaetbuli sp. nov., isolated from a sand dune.</title>
        <authorList>
            <person name="Park S."/>
            <person name="Yoon J.-H."/>
        </authorList>
    </citation>
    <scope>NUCLEOTIDE SEQUENCE [LARGE SCALE GENOMIC DNA]</scope>
    <source>
        <strain evidence="1 2">BSSL-BM3</strain>
    </source>
</reference>
<protein>
    <submittedName>
        <fullName evidence="1">Uncharacterized protein</fullName>
    </submittedName>
</protein>
<name>A0ABR7QHV9_9FLAO</name>
<accession>A0ABR7QHV9</accession>
<organism evidence="1 2">
    <name type="scientific">Arenibacter arenosicollis</name>
    <dbReference type="NCBI Taxonomy" id="2762274"/>
    <lineage>
        <taxon>Bacteria</taxon>
        <taxon>Pseudomonadati</taxon>
        <taxon>Bacteroidota</taxon>
        <taxon>Flavobacteriia</taxon>
        <taxon>Flavobacteriales</taxon>
        <taxon>Flavobacteriaceae</taxon>
        <taxon>Arenibacter</taxon>
    </lineage>
</organism>